<evidence type="ECO:0000313" key="2">
    <source>
        <dbReference type="EMBL" id="HDI83073.1"/>
    </source>
</evidence>
<gene>
    <name evidence="2" type="ORF">ENF18_04695</name>
</gene>
<feature type="domain" description="Peptidase M24" evidence="1">
    <location>
        <begin position="135"/>
        <end position="332"/>
    </location>
</feature>
<dbReference type="PANTHER" id="PTHR46112:SF2">
    <property type="entry name" value="XAA-PRO AMINOPEPTIDASE P-RELATED"/>
    <property type="match status" value="1"/>
</dbReference>
<dbReference type="EMBL" id="DQWE01000226">
    <property type="protein sequence ID" value="HDI83073.1"/>
    <property type="molecule type" value="Genomic_DNA"/>
</dbReference>
<evidence type="ECO:0000259" key="1">
    <source>
        <dbReference type="Pfam" id="PF00557"/>
    </source>
</evidence>
<sequence>MIDLLKKIIERYELDALVIEDQYDVLEALSVNKPYNFLEISPLLIITGDKLFLIGDIYTIEEFKKYSVEKIPVENIEYLNAGMSTFKEMVRLLKRLRVHRAGVFIPMEIPGIETIVVKDVFRDSFSIPDPESLKNIKKAIQIGKRILKGLPEAIKNSDDEIGLRNLIDRMIYDKGGKKRGYPTRVISGKRTFNPSSVTDNHPIKSPLIVDFGVLVGNRGAGFTRTYTFDNGKIAEVYNQLVEIRDRILEFIRPGRVGSAVYKRYRKLLSEVGLDKYAFGPISRPILPGRKGIYISPDSTDVLVPGMVFHIDVGIYIPGKFGVRIQDPVIIEEKAINLVGE</sequence>
<dbReference type="Proteomes" id="UP000885847">
    <property type="component" value="Unassembled WGS sequence"/>
</dbReference>
<dbReference type="AlphaFoldDB" id="A0A7C0VB43"/>
<dbReference type="SUPFAM" id="SSF55920">
    <property type="entry name" value="Creatinase/aminopeptidase"/>
    <property type="match status" value="1"/>
</dbReference>
<protein>
    <submittedName>
        <fullName evidence="2">Aminopeptidase P family protein</fullName>
    </submittedName>
</protein>
<organism evidence="2">
    <name type="scientific">candidate division WOR-3 bacterium</name>
    <dbReference type="NCBI Taxonomy" id="2052148"/>
    <lineage>
        <taxon>Bacteria</taxon>
        <taxon>Bacteria division WOR-3</taxon>
    </lineage>
</organism>
<dbReference type="GO" id="GO:0004177">
    <property type="term" value="F:aminopeptidase activity"/>
    <property type="evidence" value="ECO:0007669"/>
    <property type="project" value="UniProtKB-KW"/>
</dbReference>
<dbReference type="Pfam" id="PF00557">
    <property type="entry name" value="Peptidase_M24"/>
    <property type="match status" value="1"/>
</dbReference>
<reference evidence="2" key="1">
    <citation type="journal article" date="2020" name="mSystems">
        <title>Genome- and Community-Level Interaction Insights into Carbon Utilization and Element Cycling Functions of Hydrothermarchaeota in Hydrothermal Sediment.</title>
        <authorList>
            <person name="Zhou Z."/>
            <person name="Liu Y."/>
            <person name="Xu W."/>
            <person name="Pan J."/>
            <person name="Luo Z.H."/>
            <person name="Li M."/>
        </authorList>
    </citation>
    <scope>NUCLEOTIDE SEQUENCE [LARGE SCALE GENOMIC DNA]</scope>
    <source>
        <strain evidence="2">HyVt-102</strain>
    </source>
</reference>
<dbReference type="PANTHER" id="PTHR46112">
    <property type="entry name" value="AMINOPEPTIDASE"/>
    <property type="match status" value="1"/>
</dbReference>
<name>A0A7C0VB43_UNCW3</name>
<dbReference type="InterPro" id="IPR050659">
    <property type="entry name" value="Peptidase_M24B"/>
</dbReference>
<keyword evidence="2" id="KW-0645">Protease</keyword>
<dbReference type="InterPro" id="IPR000994">
    <property type="entry name" value="Pept_M24"/>
</dbReference>
<proteinExistence type="predicted"/>
<keyword evidence="2" id="KW-0378">Hydrolase</keyword>
<accession>A0A7C0VB43</accession>
<comment type="caution">
    <text evidence="2">The sequence shown here is derived from an EMBL/GenBank/DDBJ whole genome shotgun (WGS) entry which is preliminary data.</text>
</comment>
<dbReference type="InterPro" id="IPR036005">
    <property type="entry name" value="Creatinase/aminopeptidase-like"/>
</dbReference>
<keyword evidence="2" id="KW-0031">Aminopeptidase</keyword>
<dbReference type="Gene3D" id="3.90.230.10">
    <property type="entry name" value="Creatinase/methionine aminopeptidase superfamily"/>
    <property type="match status" value="1"/>
</dbReference>